<dbReference type="Gene3D" id="2.40.390.10">
    <property type="entry name" value="CV3147-like"/>
    <property type="match status" value="1"/>
</dbReference>
<reference evidence="3" key="1">
    <citation type="journal article" date="2014" name="Int. J. Syst. Evol. Microbiol.">
        <title>Complete genome sequence of Corynebacterium casei LMG S-19264T (=DSM 44701T), isolated from a smear-ripened cheese.</title>
        <authorList>
            <consortium name="US DOE Joint Genome Institute (JGI-PGF)"/>
            <person name="Walter F."/>
            <person name="Albersmeier A."/>
            <person name="Kalinowski J."/>
            <person name="Ruckert C."/>
        </authorList>
    </citation>
    <scope>NUCLEOTIDE SEQUENCE</scope>
    <source>
        <strain evidence="3">CGMCC 4.7201</strain>
    </source>
</reference>
<gene>
    <name evidence="3" type="ORF">GCM10012280_46110</name>
</gene>
<dbReference type="InterPro" id="IPR010318">
    <property type="entry name" value="S-Me-THD_N"/>
</dbReference>
<dbReference type="InterPro" id="IPR027479">
    <property type="entry name" value="S-Me-THD_N_sf"/>
</dbReference>
<dbReference type="Proteomes" id="UP000641932">
    <property type="component" value="Unassembled WGS sequence"/>
</dbReference>
<evidence type="ECO:0000259" key="1">
    <source>
        <dbReference type="Pfam" id="PF06032"/>
    </source>
</evidence>
<dbReference type="AlphaFoldDB" id="A0A917ZT06"/>
<evidence type="ECO:0008006" key="5">
    <source>
        <dbReference type="Google" id="ProtNLM"/>
    </source>
</evidence>
<evidence type="ECO:0000313" key="4">
    <source>
        <dbReference type="Proteomes" id="UP000641932"/>
    </source>
</evidence>
<accession>A0A917ZT06</accession>
<reference evidence="3" key="2">
    <citation type="submission" date="2020-09" db="EMBL/GenBank/DDBJ databases">
        <authorList>
            <person name="Sun Q."/>
            <person name="Zhou Y."/>
        </authorList>
    </citation>
    <scope>NUCLEOTIDE SEQUENCE</scope>
    <source>
        <strain evidence="3">CGMCC 4.7201</strain>
    </source>
</reference>
<evidence type="ECO:0000259" key="2">
    <source>
        <dbReference type="Pfam" id="PF20906"/>
    </source>
</evidence>
<dbReference type="Pfam" id="PF20906">
    <property type="entry name" value="S-Me-THD_C"/>
    <property type="match status" value="1"/>
</dbReference>
<dbReference type="InterPro" id="IPR024071">
    <property type="entry name" value="S-Me-THD_C_sf"/>
</dbReference>
<proteinExistence type="predicted"/>
<evidence type="ECO:0000313" key="3">
    <source>
        <dbReference type="EMBL" id="GGO93477.1"/>
    </source>
</evidence>
<name>A0A917ZT06_9ACTN</name>
<dbReference type="SUPFAM" id="SSF160991">
    <property type="entry name" value="CV3147-like"/>
    <property type="match status" value="1"/>
</dbReference>
<dbReference type="Gene3D" id="3.40.1610.10">
    <property type="entry name" value="CV3147-like domain"/>
    <property type="match status" value="1"/>
</dbReference>
<sequence>MAYELTDKDLLDLATGAALLGTGGGGDPLIGRLLVEQALADGCKVRVLDPDELDDDMLVIASAMMGAPTVVLEKVPSGREAVAALRRLEDHLGRQADAVIPMECGGLNSMIPLLVAARADLPVVDGDGMGRAFPELQMETFGVYGVPASPLAIADERGHTAIVATGADNHRTEWFARALTIRMGGSAYIAEYPMTGAQVKRTAIPRTLRLALTLGRTLREAKQEHRDPFDALIDALKQTPYEHGQVLFSGKVTDVSRHVSDGFTQGHALIHGLDSTGTMRIEFRNENLLATVDDRVVAIVPDLITLLDADTATPVTTETLRYGMRVRVFGISTPPIMRTAAALDVFGPAAFGLTQPWQPLEEIAN</sequence>
<feature type="domain" description="S-Me-THD-like C-terminal" evidence="2">
    <location>
        <begin position="168"/>
        <end position="360"/>
    </location>
</feature>
<keyword evidence="4" id="KW-1185">Reference proteome</keyword>
<dbReference type="Pfam" id="PF06032">
    <property type="entry name" value="S-Me-THD_N"/>
    <property type="match status" value="1"/>
</dbReference>
<dbReference type="EMBL" id="BMMS01000020">
    <property type="protein sequence ID" value="GGO93477.1"/>
    <property type="molecule type" value="Genomic_DNA"/>
</dbReference>
<dbReference type="InterPro" id="IPR048350">
    <property type="entry name" value="S-Me-THD-like_C"/>
</dbReference>
<feature type="domain" description="S-Me-THD N-terminal" evidence="1">
    <location>
        <begin position="9"/>
        <end position="164"/>
    </location>
</feature>
<comment type="caution">
    <text evidence="3">The sequence shown here is derived from an EMBL/GenBank/DDBJ whole genome shotgun (WGS) entry which is preliminary data.</text>
</comment>
<protein>
    <recommendedName>
        <fullName evidence="5">DUF917 domain-containing protein</fullName>
    </recommendedName>
</protein>
<organism evidence="3 4">
    <name type="scientific">Wenjunlia tyrosinilytica</name>
    <dbReference type="NCBI Taxonomy" id="1544741"/>
    <lineage>
        <taxon>Bacteria</taxon>
        <taxon>Bacillati</taxon>
        <taxon>Actinomycetota</taxon>
        <taxon>Actinomycetes</taxon>
        <taxon>Kitasatosporales</taxon>
        <taxon>Streptomycetaceae</taxon>
        <taxon>Wenjunlia</taxon>
    </lineage>
</organism>
<dbReference type="RefSeq" id="WP_189133672.1">
    <property type="nucleotide sequence ID" value="NZ_BMMS01000020.1"/>
</dbReference>